<feature type="transmembrane region" description="Helical" evidence="8">
    <location>
        <begin position="189"/>
        <end position="220"/>
    </location>
</feature>
<evidence type="ECO:0000256" key="3">
    <source>
        <dbReference type="ARBA" id="ARBA00022475"/>
    </source>
</evidence>
<feature type="transmembrane region" description="Helical" evidence="8">
    <location>
        <begin position="404"/>
        <end position="420"/>
    </location>
</feature>
<feature type="transmembrane region" description="Helical" evidence="8">
    <location>
        <begin position="317"/>
        <end position="338"/>
    </location>
</feature>
<feature type="region of interest" description="Disordered" evidence="7">
    <location>
        <begin position="1"/>
        <end position="42"/>
    </location>
</feature>
<comment type="subcellular location">
    <subcellularLocation>
        <location evidence="1">Cell membrane</location>
        <topology evidence="1">Multi-pass membrane protein</topology>
    </subcellularLocation>
</comment>
<feature type="transmembrane region" description="Helical" evidence="8">
    <location>
        <begin position="123"/>
        <end position="147"/>
    </location>
</feature>
<feature type="transmembrane region" description="Helical" evidence="8">
    <location>
        <begin position="159"/>
        <end position="177"/>
    </location>
</feature>
<dbReference type="NCBIfam" id="TIGR00937">
    <property type="entry name" value="2A51"/>
    <property type="match status" value="1"/>
</dbReference>
<keyword evidence="5 8" id="KW-1133">Transmembrane helix</keyword>
<dbReference type="PIRSF" id="PIRSF004810">
    <property type="entry name" value="ChrA"/>
    <property type="match status" value="1"/>
</dbReference>
<evidence type="ECO:0000313" key="9">
    <source>
        <dbReference type="EMBL" id="MFC3549501.1"/>
    </source>
</evidence>
<feature type="transmembrane region" description="Helical" evidence="8">
    <location>
        <begin position="344"/>
        <end position="365"/>
    </location>
</feature>
<evidence type="ECO:0000256" key="4">
    <source>
        <dbReference type="ARBA" id="ARBA00022692"/>
    </source>
</evidence>
<dbReference type="InterPro" id="IPR003370">
    <property type="entry name" value="Chromate_transpt"/>
</dbReference>
<keyword evidence="6 8" id="KW-0472">Membrane</keyword>
<keyword evidence="4 8" id="KW-0812">Transmembrane</keyword>
<dbReference type="InterPro" id="IPR052518">
    <property type="entry name" value="CHR_Transporter"/>
</dbReference>
<reference evidence="10" key="1">
    <citation type="journal article" date="2019" name="Int. J. Syst. Evol. Microbiol.">
        <title>The Global Catalogue of Microorganisms (GCM) 10K type strain sequencing project: providing services to taxonomists for standard genome sequencing and annotation.</title>
        <authorList>
            <consortium name="The Broad Institute Genomics Platform"/>
            <consortium name="The Broad Institute Genome Sequencing Center for Infectious Disease"/>
            <person name="Wu L."/>
            <person name="Ma J."/>
        </authorList>
    </citation>
    <scope>NUCLEOTIDE SEQUENCE [LARGE SCALE GENOMIC DNA]</scope>
    <source>
        <strain evidence="10">KCTC 42875</strain>
    </source>
</reference>
<dbReference type="RefSeq" id="WP_386756741.1">
    <property type="nucleotide sequence ID" value="NZ_JBHRXK010000001.1"/>
</dbReference>
<feature type="transmembrane region" description="Helical" evidence="8">
    <location>
        <begin position="55"/>
        <end position="77"/>
    </location>
</feature>
<dbReference type="PANTHER" id="PTHR43663">
    <property type="entry name" value="CHROMATE TRANSPORT PROTEIN-RELATED"/>
    <property type="match status" value="1"/>
</dbReference>
<dbReference type="Pfam" id="PF02417">
    <property type="entry name" value="Chromate_transp"/>
    <property type="match status" value="2"/>
</dbReference>
<gene>
    <name evidence="9" type="primary">chrA</name>
    <name evidence="9" type="ORF">ACFOLC_00555</name>
</gene>
<evidence type="ECO:0000256" key="2">
    <source>
        <dbReference type="ARBA" id="ARBA00005262"/>
    </source>
</evidence>
<accession>A0ABV7RIQ0</accession>
<evidence type="ECO:0000256" key="5">
    <source>
        <dbReference type="ARBA" id="ARBA00022989"/>
    </source>
</evidence>
<feature type="transmembrane region" description="Helical" evidence="8">
    <location>
        <begin position="272"/>
        <end position="297"/>
    </location>
</feature>
<comment type="caution">
    <text evidence="9">The sequence shown here is derived from an EMBL/GenBank/DDBJ whole genome shotgun (WGS) entry which is preliminary data.</text>
</comment>
<evidence type="ECO:0000256" key="6">
    <source>
        <dbReference type="ARBA" id="ARBA00023136"/>
    </source>
</evidence>
<comment type="similarity">
    <text evidence="2">Belongs to the chromate ion transporter (CHR) (TC 2.A.51) family.</text>
</comment>
<dbReference type="EMBL" id="JBHRXK010000001">
    <property type="protein sequence ID" value="MFC3549501.1"/>
    <property type="molecule type" value="Genomic_DNA"/>
</dbReference>
<feature type="transmembrane region" description="Helical" evidence="8">
    <location>
        <begin position="377"/>
        <end position="398"/>
    </location>
</feature>
<protein>
    <submittedName>
        <fullName evidence="9">Chromate efflux transporter</fullName>
    </submittedName>
</protein>
<keyword evidence="10" id="KW-1185">Reference proteome</keyword>
<organism evidence="9 10">
    <name type="scientific">Lysobacter cavernae</name>
    <dbReference type="NCBI Taxonomy" id="1685901"/>
    <lineage>
        <taxon>Bacteria</taxon>
        <taxon>Pseudomonadati</taxon>
        <taxon>Pseudomonadota</taxon>
        <taxon>Gammaproteobacteria</taxon>
        <taxon>Lysobacterales</taxon>
        <taxon>Lysobacteraceae</taxon>
        <taxon>Lysobacter</taxon>
    </lineage>
</organism>
<dbReference type="Proteomes" id="UP001595740">
    <property type="component" value="Unassembled WGS sequence"/>
</dbReference>
<feature type="transmembrane region" description="Helical" evidence="8">
    <location>
        <begin position="425"/>
        <end position="444"/>
    </location>
</feature>
<dbReference type="InterPro" id="IPR014047">
    <property type="entry name" value="Chr_Tranpt_l_chain"/>
</dbReference>
<evidence type="ECO:0000313" key="10">
    <source>
        <dbReference type="Proteomes" id="UP001595740"/>
    </source>
</evidence>
<feature type="transmembrane region" description="Helical" evidence="8">
    <location>
        <begin position="227"/>
        <end position="252"/>
    </location>
</feature>
<proteinExistence type="inferred from homology"/>
<evidence type="ECO:0000256" key="7">
    <source>
        <dbReference type="SAM" id="MobiDB-lite"/>
    </source>
</evidence>
<name>A0ABV7RIQ0_9GAMM</name>
<evidence type="ECO:0000256" key="1">
    <source>
        <dbReference type="ARBA" id="ARBA00004651"/>
    </source>
</evidence>
<dbReference type="PANTHER" id="PTHR43663:SF1">
    <property type="entry name" value="CHROMATE TRANSPORTER"/>
    <property type="match status" value="1"/>
</dbReference>
<sequence>MRRIEARRNSPGKINQPMTAPPAEESMSPVHDPAQSTQAPEAGPYAVPREPWLRLFLRFLHFGALAWGGPVAQIAMIRHELVDQDRWVSSAQFNRALAVYQVLPGPEAHELCVYFGMLSRGRWGGILAGLGFMLPGFVLMLALSWAYVRFGLKTDGVQAVFAAVQVAVAALIVRAVFRIGAHVVTDRWLWALALLAAGAQLAGVHFALILTVSGGIYLIARHRLGSAALAVIGLATAGTVGFAVLNGGLVGLDTLSQVGIASAAVTHAAVPLLALFWSGLKAGLLTFGGAYTVIPFLQRDAVTQGAWMSNAQFLDGLALSGLLPAPLIIFSTFVGYLGGGPWGAVAMTVGIFLPAFSFTLLGHDALEHLVHQPRIRLFLEGVTAGVVGLIAGTTVAILRVSLTGLEALTLFAIVLGILFASKARLLIPVVIAGAALWGWLSQALGH</sequence>
<keyword evidence="3" id="KW-1003">Cell membrane</keyword>
<evidence type="ECO:0000256" key="8">
    <source>
        <dbReference type="SAM" id="Phobius"/>
    </source>
</evidence>